<dbReference type="EMBL" id="AM430964">
    <property type="protein sequence ID" value="CAN82403.1"/>
    <property type="molecule type" value="Genomic_DNA"/>
</dbReference>
<dbReference type="GO" id="GO:0015074">
    <property type="term" value="P:DNA integration"/>
    <property type="evidence" value="ECO:0007669"/>
    <property type="project" value="InterPro"/>
</dbReference>
<dbReference type="Gene3D" id="3.30.420.10">
    <property type="entry name" value="Ribonuclease H-like superfamily/Ribonuclease H"/>
    <property type="match status" value="1"/>
</dbReference>
<accession>A5ANS8</accession>
<dbReference type="Pfam" id="PF07727">
    <property type="entry name" value="RVT_2"/>
    <property type="match status" value="1"/>
</dbReference>
<proteinExistence type="predicted"/>
<dbReference type="GO" id="GO:0046872">
    <property type="term" value="F:metal ion binding"/>
    <property type="evidence" value="ECO:0007669"/>
    <property type="project" value="UniProtKB-KW"/>
</dbReference>
<dbReference type="InterPro" id="IPR012337">
    <property type="entry name" value="RNaseH-like_sf"/>
</dbReference>
<dbReference type="SUPFAM" id="SSF56672">
    <property type="entry name" value="DNA/RNA polymerases"/>
    <property type="match status" value="1"/>
</dbReference>
<dbReference type="PROSITE" id="PS50994">
    <property type="entry name" value="INTEGRASE"/>
    <property type="match status" value="1"/>
</dbReference>
<dbReference type="AlphaFoldDB" id="A5ANS8"/>
<dbReference type="InterPro" id="IPR057670">
    <property type="entry name" value="SH3_retrovirus"/>
</dbReference>
<evidence type="ECO:0000256" key="1">
    <source>
        <dbReference type="ARBA" id="ARBA00022723"/>
    </source>
</evidence>
<keyword evidence="3" id="KW-0812">Transmembrane</keyword>
<evidence type="ECO:0000256" key="3">
    <source>
        <dbReference type="SAM" id="Phobius"/>
    </source>
</evidence>
<evidence type="ECO:0000313" key="5">
    <source>
        <dbReference type="EMBL" id="CAN82403.1"/>
    </source>
</evidence>
<dbReference type="InterPro" id="IPR039537">
    <property type="entry name" value="Retrotran_Ty1/copia-like"/>
</dbReference>
<dbReference type="SUPFAM" id="SSF53098">
    <property type="entry name" value="Ribonuclease H-like"/>
    <property type="match status" value="1"/>
</dbReference>
<dbReference type="InterPro" id="IPR001584">
    <property type="entry name" value="Integrase_cat-core"/>
</dbReference>
<dbReference type="InterPro" id="IPR013103">
    <property type="entry name" value="RVT_2"/>
</dbReference>
<keyword evidence="3" id="KW-1133">Transmembrane helix</keyword>
<dbReference type="CDD" id="cd09272">
    <property type="entry name" value="RNase_HI_RT_Ty1"/>
    <property type="match status" value="1"/>
</dbReference>
<dbReference type="InterPro" id="IPR036397">
    <property type="entry name" value="RNaseH_sf"/>
</dbReference>
<protein>
    <recommendedName>
        <fullName evidence="4">Integrase catalytic domain-containing protein</fullName>
    </recommendedName>
</protein>
<dbReference type="PANTHER" id="PTHR42648">
    <property type="entry name" value="TRANSPOSASE, PUTATIVE-RELATED"/>
    <property type="match status" value="1"/>
</dbReference>
<dbReference type="Pfam" id="PF25597">
    <property type="entry name" value="SH3_retrovirus"/>
    <property type="match status" value="1"/>
</dbReference>
<feature type="domain" description="Integrase catalytic" evidence="4">
    <location>
        <begin position="284"/>
        <end position="397"/>
    </location>
</feature>
<keyword evidence="2" id="KW-0378">Hydrolase</keyword>
<reference evidence="5" key="1">
    <citation type="journal article" date="2007" name="PLoS ONE">
        <title>The first genome sequence of an elite grapevine cultivar (Pinot noir Vitis vinifera L.): coping with a highly heterozygous genome.</title>
        <authorList>
            <person name="Velasco R."/>
            <person name="Zharkikh A."/>
            <person name="Troggio M."/>
            <person name="Cartwright D.A."/>
            <person name="Cestaro A."/>
            <person name="Pruss D."/>
            <person name="Pindo M."/>
            <person name="FitzGerald L.M."/>
            <person name="Vezzulli S."/>
            <person name="Reid J."/>
            <person name="Malacarne G."/>
            <person name="Iliev D."/>
            <person name="Coppola G."/>
            <person name="Wardell B."/>
            <person name="Micheletti D."/>
            <person name="Macalma T."/>
            <person name="Facci M."/>
            <person name="Mitchell J.T."/>
            <person name="Perazzolli M."/>
            <person name="Eldredge G."/>
            <person name="Gatto P."/>
            <person name="Oyzerski R."/>
            <person name="Moretto M."/>
            <person name="Gutin N."/>
            <person name="Stefanini M."/>
            <person name="Chen Y."/>
            <person name="Segala C."/>
            <person name="Davenport C."/>
            <person name="Dematte L."/>
            <person name="Mraz A."/>
            <person name="Battilana J."/>
            <person name="Stormo K."/>
            <person name="Costa F."/>
            <person name="Tao Q."/>
            <person name="Si-Ammour A."/>
            <person name="Harkins T."/>
            <person name="Lackey A."/>
            <person name="Perbost C."/>
            <person name="Taillon B."/>
            <person name="Stella A."/>
            <person name="Solovyev V."/>
            <person name="Fawcett J.A."/>
            <person name="Sterck L."/>
            <person name="Vandepoele K."/>
            <person name="Grando S.M."/>
            <person name="Toppo S."/>
            <person name="Moser C."/>
            <person name="Lanchbury J."/>
            <person name="Bogden R."/>
            <person name="Skolnick M."/>
            <person name="Sgaramella V."/>
            <person name="Bhatnagar S.K."/>
            <person name="Fontana P."/>
            <person name="Gutin A."/>
            <person name="Van de Peer Y."/>
            <person name="Salamini F."/>
            <person name="Viola R."/>
        </authorList>
    </citation>
    <scope>NUCLEOTIDE SEQUENCE</scope>
</reference>
<dbReference type="GO" id="GO:0016787">
    <property type="term" value="F:hydrolase activity"/>
    <property type="evidence" value="ECO:0007669"/>
    <property type="project" value="UniProtKB-KW"/>
</dbReference>
<sequence>MMAQIKNHKERKTKKSKAKPYLFAAISSTIFTRIMLLTIANRVRLLGSSLPDSRIIEKILVIVPERFEASITALENTKDLSMITLAQMENIQPTTTRAKLETKMNPILHVSIMRILDTKCTKCNQMGHEVVICKNKNQQHGEEAQVVDQENDQLFLATCFSSKESSESWLIDNGSIHGTKKHKHVEGSNWKRLVHNRGMRWNSCNFKLFRVKMRRKNFALNPLEEEQIAFPIKENIIEVWHKRLEHYHHQGLLQMKSKMMENDFLDLDDHVPNCKAYQFGKKNRKPFPKATWRASKKLQLIHSDILGPQRTPSLKGSLYYHKSEITQIFWKFKVKVENESGCRIQTLRSNNGKEYTSKSFNRFCEEADIQHQFTTPYTPQQNGLSERQNIYILEMTRCMLPTRAVKDQTHFEAWYGYKPSLHFLKIFGCLCFTHVPQIKRDKLDKRAFPSIFIGYSSVIKAYKVFQPQIGNIVISRDNDMVDGVLIRDTRFLSDVYHRCNIVVCEPADYEEAMQNRNWMIAMKEELSMIEKNKTRILVERPRDRKVIGVKWVYRTKLNVDGSVNKNKARLVLMFVVVAQKDWRMYQLDVKSAFLNGYLQEEIYVEQPEGFMKEEEKDKVYLLKKALYGLKQALRSWYNRIDEHLLNLGFAKSLSESTLYVKHNGAGILIISLYMDDLLVTRNHTSLVEKFKLEMMEVFEMTDLGLMTFSLEWKSNKVNIKFLFEKLSKDDGTDRIDQTYFRSMIGCLMYLIAIRLDILNVVSILSRDWGGSIDHMRSTSGYCFTFGHGFFSWCSKKKEIVAQYTIEAEFIVATVVVNQAIWLREILNDLNREQKESMKILIDNQKDGDVILLYCKTEDQVADVFT</sequence>
<dbReference type="PANTHER" id="PTHR42648:SF18">
    <property type="entry name" value="RETROTRANSPOSON, UNCLASSIFIED-LIKE PROTEIN"/>
    <property type="match status" value="1"/>
</dbReference>
<keyword evidence="3" id="KW-0472">Membrane</keyword>
<evidence type="ECO:0000259" key="4">
    <source>
        <dbReference type="PROSITE" id="PS50994"/>
    </source>
</evidence>
<gene>
    <name evidence="5" type="ORF">VITISV_009861</name>
</gene>
<dbReference type="InterPro" id="IPR043502">
    <property type="entry name" value="DNA/RNA_pol_sf"/>
</dbReference>
<organism evidence="5">
    <name type="scientific">Vitis vinifera</name>
    <name type="common">Grape</name>
    <dbReference type="NCBI Taxonomy" id="29760"/>
    <lineage>
        <taxon>Eukaryota</taxon>
        <taxon>Viridiplantae</taxon>
        <taxon>Streptophyta</taxon>
        <taxon>Embryophyta</taxon>
        <taxon>Tracheophyta</taxon>
        <taxon>Spermatophyta</taxon>
        <taxon>Magnoliopsida</taxon>
        <taxon>eudicotyledons</taxon>
        <taxon>Gunneridae</taxon>
        <taxon>Pentapetalae</taxon>
        <taxon>rosids</taxon>
        <taxon>Vitales</taxon>
        <taxon>Vitaceae</taxon>
        <taxon>Viteae</taxon>
        <taxon>Vitis</taxon>
    </lineage>
</organism>
<feature type="transmembrane region" description="Helical" evidence="3">
    <location>
        <begin position="21"/>
        <end position="40"/>
    </location>
</feature>
<evidence type="ECO:0000256" key="2">
    <source>
        <dbReference type="ARBA" id="ARBA00022801"/>
    </source>
</evidence>
<keyword evidence="1" id="KW-0479">Metal-binding</keyword>
<name>A5ANS8_VITVI</name>
<dbReference type="GO" id="GO:0003676">
    <property type="term" value="F:nucleic acid binding"/>
    <property type="evidence" value="ECO:0007669"/>
    <property type="project" value="InterPro"/>
</dbReference>